<dbReference type="InterPro" id="IPR035093">
    <property type="entry name" value="RelE/ParE_toxin_dom_sf"/>
</dbReference>
<dbReference type="SUPFAM" id="SSF143011">
    <property type="entry name" value="RelE-like"/>
    <property type="match status" value="1"/>
</dbReference>
<dbReference type="EMBL" id="AP011532">
    <property type="protein sequence ID" value="BAI60909.1"/>
    <property type="molecule type" value="Genomic_DNA"/>
</dbReference>
<reference evidence="1 2" key="1">
    <citation type="journal article" date="2007" name="Appl. Environ. Microbiol.">
        <title>Isolation of key methanogens for global methane emission from rice paddy fields: a novel isolate affiliated with the clone cluster rice cluster I.</title>
        <authorList>
            <person name="Sakai S."/>
            <person name="Imachi H."/>
            <person name="Sekiguchi Y."/>
            <person name="Ohashi A."/>
            <person name="Harada H."/>
            <person name="Kamagata Y."/>
        </authorList>
    </citation>
    <scope>NUCLEOTIDE SEQUENCE [LARGE SCALE GENOMIC DNA]</scope>
    <source>
        <strain evidence="2">DSM 17711 / JCM 13418 / NBRC 101707 / SANAE</strain>
    </source>
</reference>
<dbReference type="InParanoid" id="D1YWT7"/>
<reference evidence="2" key="3">
    <citation type="journal article" date="2011" name="PLoS ONE">
        <title>Genome sequence of a mesophilic hydrogenotrophic methanogen Methanocella paludicola, the first cultivated representative of the order Methanocellales.</title>
        <authorList>
            <person name="Sakai S."/>
            <person name="Takaki Y."/>
            <person name="Shimamura S."/>
            <person name="Sekine M."/>
            <person name="Tajima T."/>
            <person name="Kosugi H."/>
            <person name="Ichikawa N."/>
            <person name="Tasumi E."/>
            <person name="Hiraki A.T."/>
            <person name="Shimizu A."/>
            <person name="Kato Y."/>
            <person name="Nishiko R."/>
            <person name="Mori K."/>
            <person name="Fujita N."/>
            <person name="Imachi H."/>
            <person name="Takai K."/>
        </authorList>
    </citation>
    <scope>NUCLEOTIDE SEQUENCE [LARGE SCALE GENOMIC DNA]</scope>
    <source>
        <strain evidence="2">DSM 17711 / JCM 13418 / NBRC 101707 / SANAE</strain>
    </source>
</reference>
<proteinExistence type="predicted"/>
<dbReference type="AlphaFoldDB" id="D1YWT7"/>
<accession>D1YWT7</accession>
<reference evidence="1 2" key="2">
    <citation type="journal article" date="2008" name="Int. J. Syst. Evol. Microbiol.">
        <title>Methanocella paludicola gen. nov., sp. nov., a methane-producing archaeon, the first isolate of the lineage 'Rice Cluster I', and proposal of the new archaeal order Methanocellales ord. nov.</title>
        <authorList>
            <person name="Sakai S."/>
            <person name="Imachi H."/>
            <person name="Hanada S."/>
            <person name="Ohashi A."/>
            <person name="Harada H."/>
            <person name="Kamagata Y."/>
        </authorList>
    </citation>
    <scope>NUCLEOTIDE SEQUENCE [LARGE SCALE GENOMIC DNA]</scope>
    <source>
        <strain evidence="2">DSM 17711 / JCM 13418 / NBRC 101707 / SANAE</strain>
    </source>
</reference>
<dbReference type="Proteomes" id="UP000001882">
    <property type="component" value="Chromosome"/>
</dbReference>
<name>D1YWT7_METPS</name>
<dbReference type="KEGG" id="mpd:MCP_0837"/>
<dbReference type="eggNOG" id="arCOG05149">
    <property type="taxonomic scope" value="Archaea"/>
</dbReference>
<dbReference type="OrthoDB" id="136544at2157"/>
<dbReference type="RefSeq" id="WP_012899588.1">
    <property type="nucleotide sequence ID" value="NC_013665.1"/>
</dbReference>
<organism evidence="1 2">
    <name type="scientific">Methanocella paludicola (strain DSM 17711 / JCM 13418 / NBRC 101707 / SANAE)</name>
    <dbReference type="NCBI Taxonomy" id="304371"/>
    <lineage>
        <taxon>Archaea</taxon>
        <taxon>Methanobacteriati</taxon>
        <taxon>Methanobacteriota</taxon>
        <taxon>Stenosarchaea group</taxon>
        <taxon>Methanomicrobia</taxon>
        <taxon>Methanocellales</taxon>
        <taxon>Methanocellaceae</taxon>
        <taxon>Methanocella</taxon>
    </lineage>
</organism>
<dbReference type="GeneID" id="8680871"/>
<evidence type="ECO:0000313" key="2">
    <source>
        <dbReference type="Proteomes" id="UP000001882"/>
    </source>
</evidence>
<sequence length="113" mass="13671">MKYELRWANEGVKEKWATLKRSTSKQDQDLVKSIKRTLEKLEYNPFNRGVNIPKDRIPKSLRKEYCLHNLFKIDINDNWRLVYFAKSLERDATLVIVIDFMTHIEYNRLFGYN</sequence>
<evidence type="ECO:0000313" key="1">
    <source>
        <dbReference type="EMBL" id="BAI60909.1"/>
    </source>
</evidence>
<dbReference type="STRING" id="304371.MCP_0837"/>
<keyword evidence="2" id="KW-1185">Reference proteome</keyword>
<protein>
    <submittedName>
        <fullName evidence="1">Uncharacterized protein</fullName>
    </submittedName>
</protein>
<gene>
    <name evidence="1" type="ordered locus">MCP_0837</name>
</gene>